<dbReference type="InterPro" id="IPR051312">
    <property type="entry name" value="Diverse_Substr_Oxidored"/>
</dbReference>
<dbReference type="PROSITE" id="PS51387">
    <property type="entry name" value="FAD_PCMH"/>
    <property type="match status" value="1"/>
</dbReference>
<evidence type="ECO:0000313" key="6">
    <source>
        <dbReference type="Proteomes" id="UP000194161"/>
    </source>
</evidence>
<dbReference type="SUPFAM" id="SSF56176">
    <property type="entry name" value="FAD-binding/transporter-associated domain-like"/>
    <property type="match status" value="1"/>
</dbReference>
<name>A0A1W6Z9L6_9BORD</name>
<keyword evidence="2" id="KW-0274">FAD</keyword>
<evidence type="ECO:0000313" key="5">
    <source>
        <dbReference type="EMBL" id="ARP94007.1"/>
    </source>
</evidence>
<dbReference type="GO" id="GO:0016491">
    <property type="term" value="F:oxidoreductase activity"/>
    <property type="evidence" value="ECO:0007669"/>
    <property type="project" value="UniProtKB-KW"/>
</dbReference>
<dbReference type="InterPro" id="IPR016166">
    <property type="entry name" value="FAD-bd_PCMH"/>
</dbReference>
<keyword evidence="6" id="KW-1185">Reference proteome</keyword>
<dbReference type="PANTHER" id="PTHR42659">
    <property type="entry name" value="XANTHINE DEHYDROGENASE SUBUNIT C-RELATED"/>
    <property type="match status" value="1"/>
</dbReference>
<evidence type="ECO:0000256" key="1">
    <source>
        <dbReference type="ARBA" id="ARBA00022630"/>
    </source>
</evidence>
<feature type="domain" description="FAD-binding PCMH-type" evidence="4">
    <location>
        <begin position="1"/>
        <end position="178"/>
    </location>
</feature>
<sequence length="294" mass="31127">MKPSKFTYYEATSVEQAVMMLADVAQHDGRVIAGGQTLVPAMALRFAQPAYLVDINGVASLQELAERNGQLEIGACVRHAAFHAPVAGGPLGALLSTVVRHIAHLPIRTRGTFCGSIANADPASEWCLVSVTLDATFQVRSMAGSREIAASDFFLGYMTTALAADELLVSTRLPLLSPAVSFGFEEVSRRAGDFAQAMALAVLENEQGVLRNVRIGLGGVESTPRRIAAAEAILEGQAATPALIEAAARAAGDDVVPLDITEDGQRYRRHLTQTVVRRALAKACAPADRPHTQG</sequence>
<dbReference type="Pfam" id="PF03450">
    <property type="entry name" value="CO_deh_flav_C"/>
    <property type="match status" value="1"/>
</dbReference>
<proteinExistence type="predicted"/>
<dbReference type="KEGG" id="bgm:CAL15_06200"/>
<dbReference type="OrthoDB" id="9793944at2"/>
<evidence type="ECO:0000259" key="4">
    <source>
        <dbReference type="PROSITE" id="PS51387"/>
    </source>
</evidence>
<dbReference type="InterPro" id="IPR016169">
    <property type="entry name" value="FAD-bd_PCMH_sub2"/>
</dbReference>
<dbReference type="GO" id="GO:0071949">
    <property type="term" value="F:FAD binding"/>
    <property type="evidence" value="ECO:0007669"/>
    <property type="project" value="InterPro"/>
</dbReference>
<protein>
    <recommendedName>
        <fullName evidence="4">FAD-binding PCMH-type domain-containing protein</fullName>
    </recommendedName>
</protein>
<accession>A0A1W6Z9L6</accession>
<dbReference type="PANTHER" id="PTHR42659:SF2">
    <property type="entry name" value="XANTHINE DEHYDROGENASE SUBUNIT C-RELATED"/>
    <property type="match status" value="1"/>
</dbReference>
<dbReference type="STRING" id="463040.CAL15_06200"/>
<dbReference type="Pfam" id="PF00941">
    <property type="entry name" value="FAD_binding_5"/>
    <property type="match status" value="1"/>
</dbReference>
<evidence type="ECO:0000256" key="3">
    <source>
        <dbReference type="ARBA" id="ARBA00023002"/>
    </source>
</evidence>
<dbReference type="Gene3D" id="3.30.390.50">
    <property type="entry name" value="CO dehydrogenase flavoprotein, C-terminal domain"/>
    <property type="match status" value="1"/>
</dbReference>
<organism evidence="5 6">
    <name type="scientific">Bordetella genomosp. 13</name>
    <dbReference type="NCBI Taxonomy" id="463040"/>
    <lineage>
        <taxon>Bacteria</taxon>
        <taxon>Pseudomonadati</taxon>
        <taxon>Pseudomonadota</taxon>
        <taxon>Betaproteobacteria</taxon>
        <taxon>Burkholderiales</taxon>
        <taxon>Alcaligenaceae</taxon>
        <taxon>Bordetella</taxon>
    </lineage>
</organism>
<dbReference type="Proteomes" id="UP000194161">
    <property type="component" value="Chromosome"/>
</dbReference>
<evidence type="ECO:0000256" key="2">
    <source>
        <dbReference type="ARBA" id="ARBA00022827"/>
    </source>
</evidence>
<dbReference type="Gene3D" id="3.30.465.10">
    <property type="match status" value="1"/>
</dbReference>
<dbReference type="AlphaFoldDB" id="A0A1W6Z9L6"/>
<dbReference type="InterPro" id="IPR002346">
    <property type="entry name" value="Mopterin_DH_FAD-bd"/>
</dbReference>
<dbReference type="InterPro" id="IPR036683">
    <property type="entry name" value="CO_DH_flav_C_dom_sf"/>
</dbReference>
<keyword evidence="1" id="KW-0285">Flavoprotein</keyword>
<dbReference type="SUPFAM" id="SSF55447">
    <property type="entry name" value="CO dehydrogenase flavoprotein C-terminal domain-like"/>
    <property type="match status" value="1"/>
</dbReference>
<dbReference type="InterPro" id="IPR005107">
    <property type="entry name" value="CO_DH_flav_C"/>
</dbReference>
<dbReference type="RefSeq" id="WP_086077777.1">
    <property type="nucleotide sequence ID" value="NZ_CP021111.1"/>
</dbReference>
<dbReference type="InterPro" id="IPR036318">
    <property type="entry name" value="FAD-bd_PCMH-like_sf"/>
</dbReference>
<gene>
    <name evidence="5" type="ORF">CAL15_06200</name>
</gene>
<dbReference type="SMART" id="SM01092">
    <property type="entry name" value="CO_deh_flav_C"/>
    <property type="match status" value="1"/>
</dbReference>
<reference evidence="5 6" key="1">
    <citation type="submission" date="2017-05" db="EMBL/GenBank/DDBJ databases">
        <title>Complete and WGS of Bordetella genogroups.</title>
        <authorList>
            <person name="Spilker T."/>
            <person name="LiPuma J."/>
        </authorList>
    </citation>
    <scope>NUCLEOTIDE SEQUENCE [LARGE SCALE GENOMIC DNA]</scope>
    <source>
        <strain evidence="5 6">AU7206</strain>
    </source>
</reference>
<dbReference type="InterPro" id="IPR016167">
    <property type="entry name" value="FAD-bd_PCMH_sub1"/>
</dbReference>
<keyword evidence="3" id="KW-0560">Oxidoreductase</keyword>
<dbReference type="Gene3D" id="3.30.43.10">
    <property type="entry name" value="Uridine Diphospho-n-acetylenolpyruvylglucosamine Reductase, domain 2"/>
    <property type="match status" value="1"/>
</dbReference>
<dbReference type="EMBL" id="CP021111">
    <property type="protein sequence ID" value="ARP94007.1"/>
    <property type="molecule type" value="Genomic_DNA"/>
</dbReference>